<comment type="caution">
    <text evidence="2">The sequence shown here is derived from an EMBL/GenBank/DDBJ whole genome shotgun (WGS) entry which is preliminary data.</text>
</comment>
<dbReference type="AlphaFoldDB" id="A0A0B0MYV4"/>
<keyword evidence="1" id="KW-0472">Membrane</keyword>
<organism evidence="2 3">
    <name type="scientific">Gossypium arboreum</name>
    <name type="common">Tree cotton</name>
    <name type="synonym">Gossypium nanking</name>
    <dbReference type="NCBI Taxonomy" id="29729"/>
    <lineage>
        <taxon>Eukaryota</taxon>
        <taxon>Viridiplantae</taxon>
        <taxon>Streptophyta</taxon>
        <taxon>Embryophyta</taxon>
        <taxon>Tracheophyta</taxon>
        <taxon>Spermatophyta</taxon>
        <taxon>Magnoliopsida</taxon>
        <taxon>eudicotyledons</taxon>
        <taxon>Gunneridae</taxon>
        <taxon>Pentapetalae</taxon>
        <taxon>rosids</taxon>
        <taxon>malvids</taxon>
        <taxon>Malvales</taxon>
        <taxon>Malvaceae</taxon>
        <taxon>Malvoideae</taxon>
        <taxon>Gossypium</taxon>
    </lineage>
</organism>
<evidence type="ECO:0000313" key="3">
    <source>
        <dbReference type="Proteomes" id="UP000032142"/>
    </source>
</evidence>
<name>A0A0B0MYV4_GOSAR</name>
<dbReference type="EMBL" id="JRRC01405616">
    <property type="protein sequence ID" value="KHG04116.1"/>
    <property type="molecule type" value="Genomic_DNA"/>
</dbReference>
<evidence type="ECO:0000313" key="2">
    <source>
        <dbReference type="EMBL" id="KHG04116.1"/>
    </source>
</evidence>
<dbReference type="Proteomes" id="UP000032142">
    <property type="component" value="Unassembled WGS sequence"/>
</dbReference>
<sequence>MVRLAYFFHTSLLSYIAYSILFSMFYSVANVARIGDHRRLYHTIELYFGYQ</sequence>
<reference evidence="3" key="1">
    <citation type="submission" date="2014-09" db="EMBL/GenBank/DDBJ databases">
        <authorList>
            <person name="Mudge J."/>
            <person name="Ramaraj T."/>
            <person name="Lindquist I.E."/>
            <person name="Bharti A.K."/>
            <person name="Sundararajan A."/>
            <person name="Cameron C.T."/>
            <person name="Woodward J.E."/>
            <person name="May G.D."/>
            <person name="Brubaker C."/>
            <person name="Broadhvest J."/>
            <person name="Wilkins T.A."/>
        </authorList>
    </citation>
    <scope>NUCLEOTIDE SEQUENCE</scope>
    <source>
        <strain evidence="3">cv. AKA8401</strain>
    </source>
</reference>
<keyword evidence="3" id="KW-1185">Reference proteome</keyword>
<keyword evidence="1" id="KW-0812">Transmembrane</keyword>
<gene>
    <name evidence="2" type="ORF">F383_28682</name>
</gene>
<evidence type="ECO:0000256" key="1">
    <source>
        <dbReference type="SAM" id="Phobius"/>
    </source>
</evidence>
<feature type="transmembrane region" description="Helical" evidence="1">
    <location>
        <begin position="6"/>
        <end position="29"/>
    </location>
</feature>
<accession>A0A0B0MYV4</accession>
<keyword evidence="1" id="KW-1133">Transmembrane helix</keyword>
<protein>
    <submittedName>
        <fullName evidence="2">Tubulin alpha-2 chain</fullName>
    </submittedName>
</protein>
<proteinExistence type="predicted"/>